<accession>A0ABN8YS45</accession>
<gene>
    <name evidence="2" type="ORF">MRATA1EN1_LOCUS13369</name>
</gene>
<keyword evidence="3" id="KW-1185">Reference proteome</keyword>
<dbReference type="Proteomes" id="UP001176941">
    <property type="component" value="Chromosome 23"/>
</dbReference>
<protein>
    <submittedName>
        <fullName evidence="2">Uncharacterized protein</fullName>
    </submittedName>
</protein>
<dbReference type="EMBL" id="OX459959">
    <property type="protein sequence ID" value="CAI9164407.1"/>
    <property type="molecule type" value="Genomic_DNA"/>
</dbReference>
<sequence>MVRLLWKSTWQFFTKLNVKLSHGTVIALVGTYPRGVRAAVCAQDRLAGWPPPCPESRREPQGPLSGGPEAGDTGRQLLPGARRCQMAQGGAREKPLLHLLPKRHRSCHPGVISRLKLATPCRPAWGSAARLQAEERPRDGLQVQILQELVPLRQHMDTLKKTFEKDFGLEVNSVVISDAIYL</sequence>
<feature type="region of interest" description="Disordered" evidence="1">
    <location>
        <begin position="49"/>
        <end position="76"/>
    </location>
</feature>
<proteinExistence type="predicted"/>
<reference evidence="2" key="1">
    <citation type="submission" date="2023-04" db="EMBL/GenBank/DDBJ databases">
        <authorList>
            <consortium name="ELIXIR-Norway"/>
        </authorList>
    </citation>
    <scope>NUCLEOTIDE SEQUENCE [LARGE SCALE GENOMIC DNA]</scope>
</reference>
<evidence type="ECO:0000313" key="2">
    <source>
        <dbReference type="EMBL" id="CAI9164407.1"/>
    </source>
</evidence>
<name>A0ABN8YS45_RANTA</name>
<evidence type="ECO:0000256" key="1">
    <source>
        <dbReference type="SAM" id="MobiDB-lite"/>
    </source>
</evidence>
<evidence type="ECO:0000313" key="3">
    <source>
        <dbReference type="Proteomes" id="UP001176941"/>
    </source>
</evidence>
<organism evidence="2 3">
    <name type="scientific">Rangifer tarandus platyrhynchus</name>
    <name type="common">Svalbard reindeer</name>
    <dbReference type="NCBI Taxonomy" id="3082113"/>
    <lineage>
        <taxon>Eukaryota</taxon>
        <taxon>Metazoa</taxon>
        <taxon>Chordata</taxon>
        <taxon>Craniata</taxon>
        <taxon>Vertebrata</taxon>
        <taxon>Euteleostomi</taxon>
        <taxon>Mammalia</taxon>
        <taxon>Eutheria</taxon>
        <taxon>Laurasiatheria</taxon>
        <taxon>Artiodactyla</taxon>
        <taxon>Ruminantia</taxon>
        <taxon>Pecora</taxon>
        <taxon>Cervidae</taxon>
        <taxon>Odocoileinae</taxon>
        <taxon>Rangifer</taxon>
    </lineage>
</organism>